<evidence type="ECO:0000256" key="7">
    <source>
        <dbReference type="ARBA" id="ARBA00022705"/>
    </source>
</evidence>
<dbReference type="EMBL" id="JF834523">
    <property type="protein sequence ID" value="AEL99904.1"/>
    <property type="molecule type" value="Genomic_DNA"/>
</dbReference>
<accession>G1CR71</accession>
<dbReference type="GO" id="GO:0006351">
    <property type="term" value="P:DNA-templated transcription"/>
    <property type="evidence" value="ECO:0007669"/>
    <property type="project" value="UniProtKB-UniRule"/>
</dbReference>
<keyword evidence="4 12" id="KW-0244">Early protein</keyword>
<comment type="PTM">
    <text evidence="12">Phosphorylated.</text>
</comment>
<evidence type="ECO:0000256" key="4">
    <source>
        <dbReference type="ARBA" id="ARBA00022518"/>
    </source>
</evidence>
<dbReference type="Pfam" id="PF00511">
    <property type="entry name" value="PPV_E2_C"/>
    <property type="match status" value="1"/>
</dbReference>
<dbReference type="GeneID" id="26101563"/>
<dbReference type="GO" id="GO:0003677">
    <property type="term" value="F:DNA binding"/>
    <property type="evidence" value="ECO:0007669"/>
    <property type="project" value="UniProtKB-UniRule"/>
</dbReference>
<proteinExistence type="inferred from homology"/>
<feature type="compositionally biased region" description="Basic and acidic residues" evidence="13">
    <location>
        <begin position="278"/>
        <end position="295"/>
    </location>
</feature>
<dbReference type="KEGG" id="vg:26101563"/>
<dbReference type="RefSeq" id="YP_009175023.1">
    <property type="nucleotide sequence ID" value="NC_028126.1"/>
</dbReference>
<evidence type="ECO:0000259" key="15">
    <source>
        <dbReference type="Pfam" id="PF00511"/>
    </source>
</evidence>
<feature type="domain" description="Papillomavirus E2 N-terminal" evidence="14">
    <location>
        <begin position="1"/>
        <end position="199"/>
    </location>
</feature>
<dbReference type="Proteomes" id="UP000174756">
    <property type="component" value="Segment"/>
</dbReference>
<protein>
    <recommendedName>
        <fullName evidence="12">Regulatory protein E2</fullName>
    </recommendedName>
</protein>
<evidence type="ECO:0000313" key="16">
    <source>
        <dbReference type="EMBL" id="AEL99904.1"/>
    </source>
</evidence>
<evidence type="ECO:0000256" key="2">
    <source>
        <dbReference type="ARBA" id="ARBA00007794"/>
    </source>
</evidence>
<evidence type="ECO:0000313" key="17">
    <source>
        <dbReference type="Proteomes" id="UP000174756"/>
    </source>
</evidence>
<evidence type="ECO:0000256" key="6">
    <source>
        <dbReference type="ARBA" id="ARBA00022562"/>
    </source>
</evidence>
<dbReference type="SUPFAM" id="SSF51332">
    <property type="entry name" value="E2 regulatory, transactivation domain"/>
    <property type="match status" value="1"/>
</dbReference>
<organism evidence="16 17">
    <name type="scientific">Bos taurus papillomavirus 12</name>
    <dbReference type="NCBI Taxonomy" id="1070324"/>
    <lineage>
        <taxon>Viruses</taxon>
        <taxon>Monodnaviria</taxon>
        <taxon>Shotokuvirae</taxon>
        <taxon>Cossaviricota</taxon>
        <taxon>Papovaviricetes</taxon>
        <taxon>Zurhausenvirales</taxon>
        <taxon>Papillomaviridae</taxon>
        <taxon>Firstpapillomavirinae</taxon>
        <taxon>Xipapillomavirus</taxon>
        <taxon>Xipapillomavirus 2</taxon>
    </lineage>
</organism>
<keyword evidence="17" id="KW-1185">Reference proteome</keyword>
<keyword evidence="8 12" id="KW-0805">Transcription regulation</keyword>
<comment type="similarity">
    <text evidence="12">Belongs to the papillomaviridae E2 protein family.</text>
</comment>
<evidence type="ECO:0000256" key="5">
    <source>
        <dbReference type="ARBA" id="ARBA00022553"/>
    </source>
</evidence>
<evidence type="ECO:0000256" key="8">
    <source>
        <dbReference type="ARBA" id="ARBA00023015"/>
    </source>
</evidence>
<dbReference type="InterPro" id="IPR036050">
    <property type="entry name" value="Regulatory_protein_E2_N"/>
</dbReference>
<comment type="function">
    <text evidence="12">Plays a role in the initiation of viral DNA replication. A dimer of E2 interacts with a dimer of E1 in order to improve specificity of E1 DNA binding activity. Once the complex recognizes and binds DNA at specific sites, the E2 dimer is removed from DNA. E2 also regulates viral transcription through binding to the E2RE response element (5'-ACCNNNNNNGGT-3') present in multiple copies in the regulatory regions of the viral genome. Activates or represses transcription depending on E2RE's position with regards to proximal promoter elements including the TATA-box. Repression occurs by sterically hindering the assembly of the transcription initiation complex.</text>
</comment>
<keyword evidence="10 12" id="KW-0010">Activator</keyword>
<evidence type="ECO:0000256" key="13">
    <source>
        <dbReference type="SAM" id="MobiDB-lite"/>
    </source>
</evidence>
<dbReference type="Gene3D" id="1.10.287.30">
    <property type="entry name" value="E2 (early) protein, N terminal domain, subdomain 1"/>
    <property type="match status" value="1"/>
</dbReference>
<dbReference type="InterPro" id="IPR000427">
    <property type="entry name" value="Papillomavirus_E2_C"/>
</dbReference>
<dbReference type="InterPro" id="IPR042503">
    <property type="entry name" value="Regulatory_protein_E2_N_1"/>
</dbReference>
<dbReference type="GO" id="GO:0003700">
    <property type="term" value="F:DNA-binding transcription factor activity"/>
    <property type="evidence" value="ECO:0007669"/>
    <property type="project" value="UniProtKB-UniRule"/>
</dbReference>
<name>G1CR71_9PAPI</name>
<dbReference type="InterPro" id="IPR012677">
    <property type="entry name" value="Nucleotide-bd_a/b_plait_sf"/>
</dbReference>
<dbReference type="GO" id="GO:0039693">
    <property type="term" value="P:viral DNA genome replication"/>
    <property type="evidence" value="ECO:0007669"/>
    <property type="project" value="UniProtKB-UniRule"/>
</dbReference>
<gene>
    <name evidence="12 16" type="primary">E2</name>
</gene>
<dbReference type="InterPro" id="IPR042504">
    <property type="entry name" value="Regulatory_protein_E2_N_2"/>
</dbReference>
<feature type="region of interest" description="DNA-binding domain" evidence="12">
    <location>
        <begin position="332"/>
        <end position="417"/>
    </location>
</feature>
<keyword evidence="9 12" id="KW-0238">DNA-binding</keyword>
<dbReference type="Gene3D" id="2.170.200.10">
    <property type="entry name" value="Papillomavirus E2 early protein domain"/>
    <property type="match status" value="1"/>
</dbReference>
<evidence type="ECO:0000256" key="10">
    <source>
        <dbReference type="ARBA" id="ARBA00023159"/>
    </source>
</evidence>
<comment type="subcellular location">
    <subcellularLocation>
        <location evidence="1 12">Host nucleus</location>
    </subcellularLocation>
</comment>
<dbReference type="GO" id="GO:0042025">
    <property type="term" value="C:host cell nucleus"/>
    <property type="evidence" value="ECO:0007669"/>
    <property type="project" value="UniProtKB-SubCell"/>
</dbReference>
<dbReference type="InterPro" id="IPR033668">
    <property type="entry name" value="Reg_prot_E2"/>
</dbReference>
<keyword evidence="11 12" id="KW-0804">Transcription</keyword>
<dbReference type="Pfam" id="PF00508">
    <property type="entry name" value="PPV_E2_N"/>
    <property type="match status" value="1"/>
</dbReference>
<keyword evidence="3 12" id="KW-0678">Repressor</keyword>
<keyword evidence="6 12" id="KW-1048">Host nucleus</keyword>
<sequence length="417" mass="47224">MDPLAARFDALQEELMQIYERGESTLDAQIRHWELIRHEQATYFVARRQGITRLGLYPVPSASVSEARAKQAIEMHLLLQSLKKSAYADERWTLVETSFEHFNSPPARTLKKGPTQVTVIYDNNPENAMTYTLWKYVYVLDPNDVWHKLPSDVDYYGIYYTDLDQQRVYYVSFGTDAEQYTGSGQWTVHFANKTFSAPVTSSAGGHSGLEEEQAQGPRQLAARRQATYRGRRSRRSRTPQTPPRSRSRSESRSRSASSSSDTDHRSRSRQRNGGRGFRRGDSTGEHPESEEESGRHSPGPPGSLGRRTAETSGASGRRRTPRVVQLLKDAADPPVLLLRGPANTLKGFRRKARLKYSEYYSCMSTAFSWVSGTCTERLGTCQRMLVAFNSDSQRTRFLCNVHIPRSVTFVKGSFDAL</sequence>
<comment type="caution">
    <text evidence="12">Lacks conserved residue(s) required for the propagation of feature annotation.</text>
</comment>
<reference evidence="16 17" key="1">
    <citation type="journal article" date="2012" name="Arch. Virol.">
        <title>Characterization of novel bovine papillomavirus type 12 (BPV-12) causing epithelial papilloma.</title>
        <authorList>
            <person name="Zhu W."/>
            <person name="Dong J."/>
            <person name="Shimizu E."/>
            <person name="Hatama S."/>
            <person name="Kadota K."/>
            <person name="Goto Y."/>
            <person name="Haga T."/>
        </authorList>
    </citation>
    <scope>NUCLEOTIDE SEQUENCE [LARGE SCALE GENOMIC DNA]</scope>
    <source>
        <strain evidence="16">PR000001</strain>
    </source>
</reference>
<dbReference type="HAMAP" id="MF_04001">
    <property type="entry name" value="PPV_E2"/>
    <property type="match status" value="1"/>
</dbReference>
<dbReference type="SUPFAM" id="SSF54957">
    <property type="entry name" value="Viral DNA-binding domain"/>
    <property type="match status" value="1"/>
</dbReference>
<dbReference type="Gene3D" id="3.30.70.330">
    <property type="match status" value="1"/>
</dbReference>
<keyword evidence="7 12" id="KW-0235">DNA replication</keyword>
<evidence type="ECO:0000256" key="11">
    <source>
        <dbReference type="ARBA" id="ARBA00023163"/>
    </source>
</evidence>
<comment type="similarity">
    <text evidence="2">Belongs to the papillomaviridae E8^E2C protein family.</text>
</comment>
<evidence type="ECO:0000256" key="1">
    <source>
        <dbReference type="ARBA" id="ARBA00004147"/>
    </source>
</evidence>
<evidence type="ECO:0000256" key="9">
    <source>
        <dbReference type="ARBA" id="ARBA00023125"/>
    </source>
</evidence>
<keyword evidence="5 12" id="KW-0597">Phosphoprotein</keyword>
<evidence type="ECO:0000256" key="12">
    <source>
        <dbReference type="HAMAP-Rule" id="MF_04001"/>
    </source>
</evidence>
<dbReference type="InterPro" id="IPR001866">
    <property type="entry name" value="PPV_E2_N"/>
</dbReference>
<evidence type="ECO:0000259" key="14">
    <source>
        <dbReference type="Pfam" id="PF00508"/>
    </source>
</evidence>
<dbReference type="GO" id="GO:0006260">
    <property type="term" value="P:DNA replication"/>
    <property type="evidence" value="ECO:0007669"/>
    <property type="project" value="UniProtKB-KW"/>
</dbReference>
<comment type="subunit">
    <text evidence="12">Binds DNA as homodimer. Interacts with protein E1; this interaction greatly increases E1 DNA-binding activity. Interacts with protein L1; this interaction enhances E2-dependent replication and transcription activation. Interacts with protein L2; this interaction inhibits E2 transcriptional activity but not DNA replication function E2. Interacts with protein E7; this interaction inhibits E7 oncogenic activity. Interacts with host TAF1; this interaction modulates E2-dependent transcriptional regulation. Interacts with host BRD4; this interaction mediates E2 transcriptional activation function. Additionally, the interaction with host BRD4 on mitotic chromosomes mediates tethering of the viral genome. Interacts with host TOPBP1; this interaction is required for optimal viral DNA replication.</text>
</comment>
<evidence type="ECO:0000256" key="3">
    <source>
        <dbReference type="ARBA" id="ARBA00022491"/>
    </source>
</evidence>
<feature type="domain" description="Papillomavirus E2 C-terminal" evidence="15">
    <location>
        <begin position="334"/>
        <end position="414"/>
    </location>
</feature>
<feature type="region of interest" description="Disordered" evidence="13">
    <location>
        <begin position="199"/>
        <end position="321"/>
    </location>
</feature>
<dbReference type="GO" id="GO:0000166">
    <property type="term" value="F:nucleotide binding"/>
    <property type="evidence" value="ECO:0007669"/>
    <property type="project" value="UniProtKB-UniRule"/>
</dbReference>
<dbReference type="InterPro" id="IPR035975">
    <property type="entry name" value="E2/EBNA1_C_sf"/>
</dbReference>
<dbReference type="OrthoDB" id="15886at10239"/>
<dbReference type="GO" id="GO:0006275">
    <property type="term" value="P:regulation of DNA replication"/>
    <property type="evidence" value="ECO:0007669"/>
    <property type="project" value="UniProtKB-UniRule"/>
</dbReference>